<evidence type="ECO:0000256" key="1">
    <source>
        <dbReference type="ARBA" id="ARBA00004477"/>
    </source>
</evidence>
<dbReference type="AlphaFoldDB" id="A0A087TXV8"/>
<dbReference type="PANTHER" id="PTHR10408">
    <property type="entry name" value="STEROL O-ACYLTRANSFERASE"/>
    <property type="match status" value="1"/>
</dbReference>
<proteinExistence type="predicted"/>
<dbReference type="GO" id="GO:0005789">
    <property type="term" value="C:endoplasmic reticulum membrane"/>
    <property type="evidence" value="ECO:0007669"/>
    <property type="project" value="UniProtKB-SubCell"/>
</dbReference>
<dbReference type="OMA" id="FIVICEQ"/>
<keyword evidence="5" id="KW-0812">Transmembrane</keyword>
<protein>
    <submittedName>
        <fullName evidence="6">Sterol O-acyltransferase 1</fullName>
    </submittedName>
</protein>
<keyword evidence="7" id="KW-1185">Reference proteome</keyword>
<dbReference type="OrthoDB" id="6407650at2759"/>
<dbReference type="GO" id="GO:0008203">
    <property type="term" value="P:cholesterol metabolic process"/>
    <property type="evidence" value="ECO:0007669"/>
    <property type="project" value="TreeGrafter"/>
</dbReference>
<organism evidence="6 7">
    <name type="scientific">Stegodyphus mimosarum</name>
    <name type="common">African social velvet spider</name>
    <dbReference type="NCBI Taxonomy" id="407821"/>
    <lineage>
        <taxon>Eukaryota</taxon>
        <taxon>Metazoa</taxon>
        <taxon>Ecdysozoa</taxon>
        <taxon>Arthropoda</taxon>
        <taxon>Chelicerata</taxon>
        <taxon>Arachnida</taxon>
        <taxon>Araneae</taxon>
        <taxon>Araneomorphae</taxon>
        <taxon>Entelegynae</taxon>
        <taxon>Eresoidea</taxon>
        <taxon>Eresidae</taxon>
        <taxon>Stegodyphus</taxon>
    </lineage>
</organism>
<evidence type="ECO:0000313" key="7">
    <source>
        <dbReference type="Proteomes" id="UP000054359"/>
    </source>
</evidence>
<name>A0A087TXV8_STEMI</name>
<keyword evidence="3" id="KW-0256">Endoplasmic reticulum</keyword>
<reference evidence="6 7" key="1">
    <citation type="submission" date="2013-11" db="EMBL/GenBank/DDBJ databases">
        <title>Genome sequencing of Stegodyphus mimosarum.</title>
        <authorList>
            <person name="Bechsgaard J."/>
        </authorList>
    </citation>
    <scope>NUCLEOTIDE SEQUENCE [LARGE SCALE GENOMIC DNA]</scope>
</reference>
<feature type="non-terminal residue" evidence="6">
    <location>
        <position position="143"/>
    </location>
</feature>
<dbReference type="InterPro" id="IPR014371">
    <property type="entry name" value="Oat_ACAT_DAG_ARE"/>
</dbReference>
<dbReference type="GO" id="GO:0008374">
    <property type="term" value="F:O-acyltransferase activity"/>
    <property type="evidence" value="ECO:0007669"/>
    <property type="project" value="InterPro"/>
</dbReference>
<sequence>MMFSTVFIFYPVFRFWSNTRFIIWKRRLYNSIFCFSFIIYQTAFLIIPAKIVLNCDIPPASTFIVICEQLRLMMKTHTFVRENAARVLTFKPHQDNDKNDFRLCPEVQKFIYFLFAPTLLYEDNYPRTGGTAHRLPNFTVHGI</sequence>
<keyword evidence="5" id="KW-0472">Membrane</keyword>
<keyword evidence="4 6" id="KW-0012">Acyltransferase</keyword>
<keyword evidence="5" id="KW-1133">Transmembrane helix</keyword>
<dbReference type="Proteomes" id="UP000054359">
    <property type="component" value="Unassembled WGS sequence"/>
</dbReference>
<dbReference type="EMBL" id="KK117254">
    <property type="protein sequence ID" value="KFM69947.1"/>
    <property type="molecule type" value="Genomic_DNA"/>
</dbReference>
<keyword evidence="2 6" id="KW-0808">Transferase</keyword>
<evidence type="ECO:0000256" key="2">
    <source>
        <dbReference type="ARBA" id="ARBA00022679"/>
    </source>
</evidence>
<dbReference type="PANTHER" id="PTHR10408:SF8">
    <property type="entry name" value="O-ACYLTRANSFERASE"/>
    <property type="match status" value="1"/>
</dbReference>
<gene>
    <name evidence="6" type="ORF">X975_12498</name>
</gene>
<evidence type="ECO:0000256" key="3">
    <source>
        <dbReference type="ARBA" id="ARBA00022824"/>
    </source>
</evidence>
<dbReference type="STRING" id="407821.A0A087TXV8"/>
<feature type="transmembrane region" description="Helical" evidence="5">
    <location>
        <begin position="28"/>
        <end position="47"/>
    </location>
</feature>
<evidence type="ECO:0000256" key="4">
    <source>
        <dbReference type="ARBA" id="ARBA00023315"/>
    </source>
</evidence>
<comment type="subcellular location">
    <subcellularLocation>
        <location evidence="1">Endoplasmic reticulum membrane</location>
        <topology evidence="1">Multi-pass membrane protein</topology>
    </subcellularLocation>
</comment>
<accession>A0A087TXV8</accession>
<evidence type="ECO:0000256" key="5">
    <source>
        <dbReference type="SAM" id="Phobius"/>
    </source>
</evidence>
<evidence type="ECO:0000313" key="6">
    <source>
        <dbReference type="EMBL" id="KFM69947.1"/>
    </source>
</evidence>